<reference evidence="3 4" key="1">
    <citation type="submission" date="2024-01" db="EMBL/GenBank/DDBJ databases">
        <title>Comparative genomics of Cryptococcus and Kwoniella reveals pathogenesis evolution and contrasting modes of karyotype evolution via chromosome fusion or intercentromeric recombination.</title>
        <authorList>
            <person name="Coelho M.A."/>
            <person name="David-Palma M."/>
            <person name="Shea T."/>
            <person name="Bowers K."/>
            <person name="McGinley-Smith S."/>
            <person name="Mohammad A.W."/>
            <person name="Gnirke A."/>
            <person name="Yurkov A.M."/>
            <person name="Nowrousian M."/>
            <person name="Sun S."/>
            <person name="Cuomo C.A."/>
            <person name="Heitman J."/>
        </authorList>
    </citation>
    <scope>NUCLEOTIDE SEQUENCE [LARGE SCALE GENOMIC DNA]</scope>
    <source>
        <strain evidence="3">CBS 11374</strain>
    </source>
</reference>
<feature type="domain" description="BRCT" evidence="2">
    <location>
        <begin position="16"/>
        <end position="144"/>
    </location>
</feature>
<feature type="compositionally biased region" description="Polar residues" evidence="1">
    <location>
        <begin position="626"/>
        <end position="641"/>
    </location>
</feature>
<gene>
    <name evidence="3" type="ORF">IL334_006928</name>
</gene>
<dbReference type="EMBL" id="CP141890">
    <property type="protein sequence ID" value="WRT69937.1"/>
    <property type="molecule type" value="Genomic_DNA"/>
</dbReference>
<feature type="domain" description="BRCT" evidence="2">
    <location>
        <begin position="540"/>
        <end position="616"/>
    </location>
</feature>
<feature type="region of interest" description="Disordered" evidence="1">
    <location>
        <begin position="736"/>
        <end position="762"/>
    </location>
</feature>
<feature type="compositionally biased region" description="Polar residues" evidence="1">
    <location>
        <begin position="677"/>
        <end position="701"/>
    </location>
</feature>
<dbReference type="SUPFAM" id="SSF52113">
    <property type="entry name" value="BRCT domain"/>
    <property type="match status" value="1"/>
</dbReference>
<organism evidence="3 4">
    <name type="scientific">Kwoniella shivajii</name>
    <dbReference type="NCBI Taxonomy" id="564305"/>
    <lineage>
        <taxon>Eukaryota</taxon>
        <taxon>Fungi</taxon>
        <taxon>Dikarya</taxon>
        <taxon>Basidiomycota</taxon>
        <taxon>Agaricomycotina</taxon>
        <taxon>Tremellomycetes</taxon>
        <taxon>Tremellales</taxon>
        <taxon>Cryptococcaceae</taxon>
        <taxon>Kwoniella</taxon>
    </lineage>
</organism>
<dbReference type="GeneID" id="87959058"/>
<evidence type="ECO:0000313" key="3">
    <source>
        <dbReference type="EMBL" id="WRT69937.1"/>
    </source>
</evidence>
<feature type="region of interest" description="Disordered" evidence="1">
    <location>
        <begin position="625"/>
        <end position="665"/>
    </location>
</feature>
<evidence type="ECO:0000313" key="4">
    <source>
        <dbReference type="Proteomes" id="UP001329825"/>
    </source>
</evidence>
<feature type="region of interest" description="Disordered" evidence="1">
    <location>
        <begin position="410"/>
        <end position="484"/>
    </location>
</feature>
<feature type="compositionally biased region" description="Polar residues" evidence="1">
    <location>
        <begin position="319"/>
        <end position="332"/>
    </location>
</feature>
<sequence length="783" mass="87683">MIDHPAVITNNSERNGRESIFDGVGFYVLPVYGGEEIHHNELGSLLKSQGGTLCPIPSDDSVNTIILPINHPNPRHGYTLPLNPDCRWEDPSTLDHNNLWSAELLVRYFEETVRDGEVCERRKVVVSSEWVYACLSERRYLGEEGNWGGWRIKGSYDIWSKPDIGGIRVESIPFQYDYKTSYHHQQSVQPCQHRQSQFAQDMQVQEYNKLNIHPSQSRSVTLPLSLPSSVQHSLTESTGLRSPRTAYQNLPAHERVNGISASERPGRHHQYTLPLHQRLSPYPTSQQQNGQRHQQHNALVMNTLVTPHNQQVPPRDVPSLQNMSSSHQQPLNHESHSMSWKYQNISSGSQPVNNLRPTGERIPSTHALPSPLPTQINHLPPSYIQRTMLSFLKAPPPHRLISPHSQNGVNNICDTPSPPSPGQTIRFAHPTTREPQSSVRNTNSPIRSNASVDQSQSFAAPLRSATEATSHFATAPNQSQQASIHQSLIIPQPLLSNAEGKSWSSCKPLERSDKIQGPMFLDTSGHPLKLCIYSDVDKPLRDFIQKKGGQICNRKDASIIVLHRNKQDSQPFRPKSQREFNRNITSFERGQMIVIDQWLRDCMEQSRLTDTRLYRVWFKRTEDTGITKSQSPKPVQPTQQVGAIGRSDESNPVVQPSTAGKDIAITGGIPYNQLQRSVSSGTELPQQTVTPTASGMPNPATTGAPVSDKIDTTKSVNPTKLQGDSTLVDELLLSLTEPEENDRSSSQAEIHPVEEEGEEEVVKFTEEDLTSLKKFLEEKCGQS</sequence>
<dbReference type="Proteomes" id="UP001329825">
    <property type="component" value="Chromosome 10"/>
</dbReference>
<accession>A0ABZ1D7D2</accession>
<protein>
    <recommendedName>
        <fullName evidence="2">BRCT domain-containing protein</fullName>
    </recommendedName>
</protein>
<evidence type="ECO:0000256" key="1">
    <source>
        <dbReference type="SAM" id="MobiDB-lite"/>
    </source>
</evidence>
<dbReference type="InterPro" id="IPR036420">
    <property type="entry name" value="BRCT_dom_sf"/>
</dbReference>
<keyword evidence="4" id="KW-1185">Reference proteome</keyword>
<feature type="compositionally biased region" description="Polar residues" evidence="1">
    <location>
        <begin position="466"/>
        <end position="484"/>
    </location>
</feature>
<dbReference type="RefSeq" id="XP_062794676.1">
    <property type="nucleotide sequence ID" value="XM_062938625.1"/>
</dbReference>
<dbReference type="PROSITE" id="PS50172">
    <property type="entry name" value="BRCT"/>
    <property type="match status" value="2"/>
</dbReference>
<feature type="region of interest" description="Disordered" evidence="1">
    <location>
        <begin position="310"/>
        <end position="332"/>
    </location>
</feature>
<feature type="compositionally biased region" description="Polar residues" evidence="1">
    <location>
        <begin position="433"/>
        <end position="458"/>
    </location>
</feature>
<feature type="region of interest" description="Disordered" evidence="1">
    <location>
        <begin position="677"/>
        <end position="721"/>
    </location>
</feature>
<name>A0ABZ1D7D2_9TREE</name>
<proteinExistence type="predicted"/>
<dbReference type="InterPro" id="IPR001357">
    <property type="entry name" value="BRCT_dom"/>
</dbReference>
<evidence type="ECO:0000259" key="2">
    <source>
        <dbReference type="PROSITE" id="PS50172"/>
    </source>
</evidence>